<organism evidence="2 3">
    <name type="scientific">Paramarasmius palmivorus</name>
    <dbReference type="NCBI Taxonomy" id="297713"/>
    <lineage>
        <taxon>Eukaryota</taxon>
        <taxon>Fungi</taxon>
        <taxon>Dikarya</taxon>
        <taxon>Basidiomycota</taxon>
        <taxon>Agaricomycotina</taxon>
        <taxon>Agaricomycetes</taxon>
        <taxon>Agaricomycetidae</taxon>
        <taxon>Agaricales</taxon>
        <taxon>Marasmiineae</taxon>
        <taxon>Marasmiaceae</taxon>
        <taxon>Paramarasmius</taxon>
    </lineage>
</organism>
<evidence type="ECO:0000313" key="2">
    <source>
        <dbReference type="EMBL" id="KAK7045515.1"/>
    </source>
</evidence>
<evidence type="ECO:0000313" key="3">
    <source>
        <dbReference type="Proteomes" id="UP001383192"/>
    </source>
</evidence>
<keyword evidence="3" id="KW-1185">Reference proteome</keyword>
<dbReference type="Proteomes" id="UP001383192">
    <property type="component" value="Unassembled WGS sequence"/>
</dbReference>
<protein>
    <submittedName>
        <fullName evidence="2">Uncharacterized protein</fullName>
    </submittedName>
</protein>
<feature type="compositionally biased region" description="Basic and acidic residues" evidence="1">
    <location>
        <begin position="97"/>
        <end position="108"/>
    </location>
</feature>
<dbReference type="AlphaFoldDB" id="A0AAW0D4C6"/>
<proteinExistence type="predicted"/>
<feature type="compositionally biased region" description="Low complexity" evidence="1">
    <location>
        <begin position="66"/>
        <end position="81"/>
    </location>
</feature>
<name>A0AAW0D4C6_9AGAR</name>
<comment type="caution">
    <text evidence="2">The sequence shown here is derived from an EMBL/GenBank/DDBJ whole genome shotgun (WGS) entry which is preliminary data.</text>
</comment>
<gene>
    <name evidence="2" type="ORF">VNI00_007347</name>
</gene>
<sequence length="282" mass="32612">MPRKRLYKTRAEKREAKRLKAARYYARNKDTLNAKRRKHSAASKKFSEPTEIPTKGAESENEEVLSTVVVPSSSTPRSQPRNIYQRPCSPNSPIQQYERHDSPHRDQDPVSLHPPSSPDPLDVIHRPNRRPAAIGPENSTSYFYRTETIEPSPDLSKISADEAWQTEAQACLSSLTEVYQSVGASKRHEFLPKVVECHLRHIQNDGYNELIFDKHEAIWEIELRIIRLHERIYFRLPIAERSLRRLRDRVTVLREDLGSMILYSPDDLANDFNNGCLPFMKG</sequence>
<evidence type="ECO:0000256" key="1">
    <source>
        <dbReference type="SAM" id="MobiDB-lite"/>
    </source>
</evidence>
<feature type="region of interest" description="Disordered" evidence="1">
    <location>
        <begin position="1"/>
        <end position="138"/>
    </location>
</feature>
<dbReference type="EMBL" id="JAYKXP010000024">
    <property type="protein sequence ID" value="KAK7045515.1"/>
    <property type="molecule type" value="Genomic_DNA"/>
</dbReference>
<accession>A0AAW0D4C6</accession>
<reference evidence="2 3" key="1">
    <citation type="submission" date="2024-01" db="EMBL/GenBank/DDBJ databases">
        <title>A draft genome for a cacao thread blight-causing isolate of Paramarasmius palmivorus.</title>
        <authorList>
            <person name="Baruah I.K."/>
            <person name="Bukari Y."/>
            <person name="Amoako-Attah I."/>
            <person name="Meinhardt L.W."/>
            <person name="Bailey B.A."/>
            <person name="Cohen S.P."/>
        </authorList>
    </citation>
    <scope>NUCLEOTIDE SEQUENCE [LARGE SCALE GENOMIC DNA]</scope>
    <source>
        <strain evidence="2 3">GH-12</strain>
    </source>
</reference>